<feature type="domain" description="HTH araC/xylS-type" evidence="4">
    <location>
        <begin position="168"/>
        <end position="266"/>
    </location>
</feature>
<keyword evidence="3" id="KW-0804">Transcription</keyword>
<dbReference type="PROSITE" id="PS00962">
    <property type="entry name" value="RIBOSOMAL_S2_1"/>
    <property type="match status" value="1"/>
</dbReference>
<organism evidence="5 6">
    <name type="scientific">Chitinophaga jiangningensis</name>
    <dbReference type="NCBI Taxonomy" id="1419482"/>
    <lineage>
        <taxon>Bacteria</taxon>
        <taxon>Pseudomonadati</taxon>
        <taxon>Bacteroidota</taxon>
        <taxon>Chitinophagia</taxon>
        <taxon>Chitinophagales</taxon>
        <taxon>Chitinophagaceae</taxon>
        <taxon>Chitinophaga</taxon>
    </lineage>
</organism>
<dbReference type="GO" id="GO:0043565">
    <property type="term" value="F:sequence-specific DNA binding"/>
    <property type="evidence" value="ECO:0007669"/>
    <property type="project" value="InterPro"/>
</dbReference>
<dbReference type="GO" id="GO:0006412">
    <property type="term" value="P:translation"/>
    <property type="evidence" value="ECO:0007669"/>
    <property type="project" value="InterPro"/>
</dbReference>
<evidence type="ECO:0000256" key="2">
    <source>
        <dbReference type="ARBA" id="ARBA00023125"/>
    </source>
</evidence>
<evidence type="ECO:0000313" key="5">
    <source>
        <dbReference type="EMBL" id="SHL79124.1"/>
    </source>
</evidence>
<dbReference type="PRINTS" id="PR00032">
    <property type="entry name" value="HTHARAC"/>
</dbReference>
<dbReference type="OrthoDB" id="511992at2"/>
<dbReference type="SMART" id="SM00342">
    <property type="entry name" value="HTH_ARAC"/>
    <property type="match status" value="1"/>
</dbReference>
<dbReference type="STRING" id="1419482.SAMN05444266_1052"/>
<dbReference type="AlphaFoldDB" id="A0A1M7DHY6"/>
<dbReference type="PANTHER" id="PTHR43280:SF2">
    <property type="entry name" value="HTH-TYPE TRANSCRIPTIONAL REGULATOR EXSA"/>
    <property type="match status" value="1"/>
</dbReference>
<dbReference type="Gene3D" id="1.10.10.60">
    <property type="entry name" value="Homeodomain-like"/>
    <property type="match status" value="1"/>
</dbReference>
<dbReference type="SUPFAM" id="SSF46689">
    <property type="entry name" value="Homeodomain-like"/>
    <property type="match status" value="2"/>
</dbReference>
<dbReference type="InterPro" id="IPR018130">
    <property type="entry name" value="Ribosomal_uS2_CS"/>
</dbReference>
<gene>
    <name evidence="5" type="ORF">SAMN05444266_1052</name>
</gene>
<dbReference type="GO" id="GO:0003735">
    <property type="term" value="F:structural constituent of ribosome"/>
    <property type="evidence" value="ECO:0007669"/>
    <property type="project" value="InterPro"/>
</dbReference>
<reference evidence="5 6" key="1">
    <citation type="submission" date="2016-11" db="EMBL/GenBank/DDBJ databases">
        <authorList>
            <person name="Jaros S."/>
            <person name="Januszkiewicz K."/>
            <person name="Wedrychowicz H."/>
        </authorList>
    </citation>
    <scope>NUCLEOTIDE SEQUENCE [LARGE SCALE GENOMIC DNA]</scope>
    <source>
        <strain evidence="5 6">DSM 27406</strain>
    </source>
</reference>
<evidence type="ECO:0000313" key="6">
    <source>
        <dbReference type="Proteomes" id="UP000184420"/>
    </source>
</evidence>
<accession>A0A1M7DHY6</accession>
<dbReference type="RefSeq" id="WP_073081424.1">
    <property type="nucleotide sequence ID" value="NZ_FRBL01000005.1"/>
</dbReference>
<dbReference type="GO" id="GO:0003700">
    <property type="term" value="F:DNA-binding transcription factor activity"/>
    <property type="evidence" value="ECO:0007669"/>
    <property type="project" value="InterPro"/>
</dbReference>
<evidence type="ECO:0000256" key="3">
    <source>
        <dbReference type="ARBA" id="ARBA00023163"/>
    </source>
</evidence>
<dbReference type="PROSITE" id="PS01124">
    <property type="entry name" value="HTH_ARAC_FAMILY_2"/>
    <property type="match status" value="1"/>
</dbReference>
<evidence type="ECO:0000256" key="1">
    <source>
        <dbReference type="ARBA" id="ARBA00023015"/>
    </source>
</evidence>
<dbReference type="Proteomes" id="UP000184420">
    <property type="component" value="Unassembled WGS sequence"/>
</dbReference>
<keyword evidence="6" id="KW-1185">Reference proteome</keyword>
<dbReference type="InterPro" id="IPR018060">
    <property type="entry name" value="HTH_AraC"/>
</dbReference>
<evidence type="ECO:0000259" key="4">
    <source>
        <dbReference type="PROSITE" id="PS01124"/>
    </source>
</evidence>
<protein>
    <submittedName>
        <fullName evidence="5">Transcriptional regulator, AraC family</fullName>
    </submittedName>
</protein>
<dbReference type="PANTHER" id="PTHR43280">
    <property type="entry name" value="ARAC-FAMILY TRANSCRIPTIONAL REGULATOR"/>
    <property type="match status" value="1"/>
</dbReference>
<keyword evidence="1" id="KW-0805">Transcription regulation</keyword>
<sequence length="266" mass="30468">MESNAAILLEAGTYVGHRVRQQLFDGIIASENFYETGTISDWHFHKNPHFSHILNGGSREMRANGPEQQLPGASLYYYPGIAHQNIDYQSGTRIFNLEFTPAFFSTYNMDIPQESWMFNRNSQWNSHLLVSIMAEYYLGNNITAVHQLCLNLLSNATAADEINPAWTKQIKEAMYDNWNHPLSLSDLAAQVALHPVTISRYFPRYFGCTLGEYLRKIKIEKALAMIRLKKQSLTEIAYDCGFADQAHFIKTCKRLTGITPKQYQKL</sequence>
<dbReference type="Pfam" id="PF12833">
    <property type="entry name" value="HTH_18"/>
    <property type="match status" value="1"/>
</dbReference>
<dbReference type="InterPro" id="IPR020449">
    <property type="entry name" value="Tscrpt_reg_AraC-type_HTH"/>
</dbReference>
<proteinExistence type="predicted"/>
<name>A0A1M7DHY6_9BACT</name>
<keyword evidence="2" id="KW-0238">DNA-binding</keyword>
<dbReference type="GO" id="GO:0005840">
    <property type="term" value="C:ribosome"/>
    <property type="evidence" value="ECO:0007669"/>
    <property type="project" value="InterPro"/>
</dbReference>
<dbReference type="EMBL" id="FRBL01000005">
    <property type="protein sequence ID" value="SHL79124.1"/>
    <property type="molecule type" value="Genomic_DNA"/>
</dbReference>
<dbReference type="InterPro" id="IPR009057">
    <property type="entry name" value="Homeodomain-like_sf"/>
</dbReference>